<dbReference type="STRING" id="210143.A0A1R3IP61"/>
<dbReference type="OrthoDB" id="288590at2759"/>
<reference evidence="2 3" key="1">
    <citation type="submission" date="2013-09" db="EMBL/GenBank/DDBJ databases">
        <title>Corchorus capsularis genome sequencing.</title>
        <authorList>
            <person name="Alam M."/>
            <person name="Haque M.S."/>
            <person name="Islam M.S."/>
            <person name="Emdad E.M."/>
            <person name="Islam M.M."/>
            <person name="Ahmed B."/>
            <person name="Halim A."/>
            <person name="Hossen Q.M.M."/>
            <person name="Hossain M.Z."/>
            <person name="Ahmed R."/>
            <person name="Khan M.M."/>
            <person name="Islam R."/>
            <person name="Rashid M.M."/>
            <person name="Khan S.A."/>
            <person name="Rahman M.S."/>
            <person name="Alam M."/>
        </authorList>
    </citation>
    <scope>NUCLEOTIDE SEQUENCE [LARGE SCALE GENOMIC DNA]</scope>
    <source>
        <strain evidence="3">cv. CVL-1</strain>
        <tissue evidence="2">Whole seedling</tissue>
    </source>
</reference>
<dbReference type="SUPFAM" id="SSF51197">
    <property type="entry name" value="Clavaminate synthase-like"/>
    <property type="match status" value="1"/>
</dbReference>
<dbReference type="EMBL" id="AWWV01009731">
    <property type="protein sequence ID" value="OMO84357.1"/>
    <property type="molecule type" value="Genomic_DNA"/>
</dbReference>
<dbReference type="AlphaFoldDB" id="A0A1R3IP61"/>
<sequence length="136" mass="15556">MEEYGRHQARLARTIYEALSKNLNLDPVKTKSYLSEATGFIRVHRYPGIAEGSQAWGVGAISEDEYLSVKHRVRVNKQEDRISLNYFVFPDYDTVIQSSKYGPFTYTDFCEQAQKDFETVGFKIGLAGFKSNRAIN</sequence>
<gene>
    <name evidence="2" type="ORF">CCACVL1_10850</name>
</gene>
<organism evidence="2 3">
    <name type="scientific">Corchorus capsularis</name>
    <name type="common">Jute</name>
    <dbReference type="NCBI Taxonomy" id="210143"/>
    <lineage>
        <taxon>Eukaryota</taxon>
        <taxon>Viridiplantae</taxon>
        <taxon>Streptophyta</taxon>
        <taxon>Embryophyta</taxon>
        <taxon>Tracheophyta</taxon>
        <taxon>Spermatophyta</taxon>
        <taxon>Magnoliopsida</taxon>
        <taxon>eudicotyledons</taxon>
        <taxon>Gunneridae</taxon>
        <taxon>Pentapetalae</taxon>
        <taxon>rosids</taxon>
        <taxon>malvids</taxon>
        <taxon>Malvales</taxon>
        <taxon>Malvaceae</taxon>
        <taxon>Grewioideae</taxon>
        <taxon>Apeibeae</taxon>
        <taxon>Corchorus</taxon>
    </lineage>
</organism>
<feature type="domain" description="Isopenicillin N synthase-like Fe(2+) 2OG dioxygenase" evidence="1">
    <location>
        <begin position="57"/>
        <end position="90"/>
    </location>
</feature>
<dbReference type="Gene3D" id="2.60.120.330">
    <property type="entry name" value="B-lactam Antibiotic, Isopenicillin N Synthase, Chain"/>
    <property type="match status" value="2"/>
</dbReference>
<keyword evidence="2" id="KW-0223">Dioxygenase</keyword>
<keyword evidence="2" id="KW-0560">Oxidoreductase</keyword>
<dbReference type="PANTHER" id="PTHR47990">
    <property type="entry name" value="2-OXOGLUTARATE (2OG) AND FE(II)-DEPENDENT OXYGENASE SUPERFAMILY PROTEIN-RELATED"/>
    <property type="match status" value="1"/>
</dbReference>
<proteinExistence type="predicted"/>
<accession>A0A1R3IP61</accession>
<evidence type="ECO:0000259" key="1">
    <source>
        <dbReference type="Pfam" id="PF03171"/>
    </source>
</evidence>
<evidence type="ECO:0000313" key="3">
    <source>
        <dbReference type="Proteomes" id="UP000188268"/>
    </source>
</evidence>
<dbReference type="Gramene" id="OMO84357">
    <property type="protein sequence ID" value="OMO84357"/>
    <property type="gene ID" value="CCACVL1_10850"/>
</dbReference>
<dbReference type="InterPro" id="IPR044861">
    <property type="entry name" value="IPNS-like_FE2OG_OXY"/>
</dbReference>
<dbReference type="Proteomes" id="UP000188268">
    <property type="component" value="Unassembled WGS sequence"/>
</dbReference>
<dbReference type="InterPro" id="IPR050231">
    <property type="entry name" value="Iron_ascorbate_oxido_reductase"/>
</dbReference>
<keyword evidence="3" id="KW-1185">Reference proteome</keyword>
<evidence type="ECO:0000313" key="2">
    <source>
        <dbReference type="EMBL" id="OMO84357.1"/>
    </source>
</evidence>
<dbReference type="GO" id="GO:0051213">
    <property type="term" value="F:dioxygenase activity"/>
    <property type="evidence" value="ECO:0007669"/>
    <property type="project" value="UniProtKB-KW"/>
</dbReference>
<name>A0A1R3IP61_COCAP</name>
<dbReference type="InterPro" id="IPR027443">
    <property type="entry name" value="IPNS-like_sf"/>
</dbReference>
<comment type="caution">
    <text evidence="2">The sequence shown here is derived from an EMBL/GenBank/DDBJ whole genome shotgun (WGS) entry which is preliminary data.</text>
</comment>
<dbReference type="Pfam" id="PF03171">
    <property type="entry name" value="2OG-FeII_Oxy"/>
    <property type="match status" value="1"/>
</dbReference>
<protein>
    <submittedName>
        <fullName evidence="2">Oxoglutarate/iron-dependent dioxygenase</fullName>
    </submittedName>
</protein>